<name>W1Q3T1_ABIDE</name>
<gene>
    <name evidence="1" type="ORF">GCWU000182_000609</name>
</gene>
<dbReference type="HOGENOM" id="CLU_438646_0_0_9"/>
<dbReference type="InterPro" id="IPR017853">
    <property type="entry name" value="GH"/>
</dbReference>
<comment type="caution">
    <text evidence="1">The sequence shown here is derived from an EMBL/GenBank/DDBJ whole genome shotgun (WGS) entry which is preliminary data.</text>
</comment>
<proteinExistence type="predicted"/>
<dbReference type="Gene3D" id="3.20.20.70">
    <property type="entry name" value="Aldolase class I"/>
    <property type="match status" value="1"/>
</dbReference>
<reference evidence="1" key="1">
    <citation type="submission" date="2013-06" db="EMBL/GenBank/DDBJ databases">
        <authorList>
            <person name="Weinstock G."/>
            <person name="Sodergren E."/>
            <person name="Clifton S."/>
            <person name="Fulton L."/>
            <person name="Fulton B."/>
            <person name="Courtney L."/>
            <person name="Fronick C."/>
            <person name="Harrison M."/>
            <person name="Strong C."/>
            <person name="Farmer C."/>
            <person name="Delahaunty K."/>
            <person name="Markovic C."/>
            <person name="Hall O."/>
            <person name="Minx P."/>
            <person name="Tomlinson C."/>
            <person name="Mitreva M."/>
            <person name="Nelson J."/>
            <person name="Hou S."/>
            <person name="Wollam A."/>
            <person name="Pepin K.H."/>
            <person name="Johnson M."/>
            <person name="Bhonagiri V."/>
            <person name="Nash W.E."/>
            <person name="Warren W."/>
            <person name="Chinwalla A."/>
            <person name="Mardis E.R."/>
            <person name="Wilson R.K."/>
        </authorList>
    </citation>
    <scope>NUCLEOTIDE SEQUENCE [LARGE SCALE GENOMIC DNA]</scope>
    <source>
        <strain evidence="1">ATCC 49176</strain>
    </source>
</reference>
<evidence type="ECO:0000313" key="2">
    <source>
        <dbReference type="Proteomes" id="UP000019050"/>
    </source>
</evidence>
<dbReference type="OrthoDB" id="3183911at2"/>
<organism evidence="1 2">
    <name type="scientific">Abiotrophia defectiva ATCC 49176</name>
    <dbReference type="NCBI Taxonomy" id="592010"/>
    <lineage>
        <taxon>Bacteria</taxon>
        <taxon>Bacillati</taxon>
        <taxon>Bacillota</taxon>
        <taxon>Bacilli</taxon>
        <taxon>Lactobacillales</taxon>
        <taxon>Aerococcaceae</taxon>
        <taxon>Abiotrophia</taxon>
    </lineage>
</organism>
<sequence>MELQSQTLIGHFVCNHQQFYLDRLTNRQTGKTYLLSESEPFVIHWQEGEQLAASQMQAQLEKDTSEAIQVDYQDDLARVKVIYELIDGYLKCKVSLLEAKQAINFLDLSAMTFQEDAKFYPPKEQEAIPEMAGFSGYYVACGQPVYANSFFLGMEFPLAENRLEEGRYWSRYYLGREVTSDQPVNLHATVIGSAASPEYSSIQQAFFAYIDSIALPNHFRLQYNSWYDHMLDIDEDKIMTSFAAIRAGFSDYGVPLDTYVVDDGWANYESFWEFNEKFPLGLSCIKDQVASYGGQLGLWMGPRGGYGGTQLTMSNWLKAHPELGLGTKNERTQDVNVGDPAYLDALEAKLLAYQDQYDLSYWKLDGFLIEPAQDDASGPHGMHQMTATYERLIRLFQNLRTAYRQKHAQDHDEKGAKRDLWLNLTSYVNPSPWWLAYVNSLWIQVSQDTGYDSLGETDFARMMTYRDDRYHAFIRERAIQVPQKYFYNHEPIFAHRATAGLLDHPIQASVSEFRDYLYFIGTRGNAFWECYYSYDLFDQERWRANAEAIRWVQDNYDDCLKNSRFIGHKPADHTGLYGYRCLSDDGRRVILSLRNPTAQPQTYVLGDGELQTLMQVAGRASLERTEKHIWQATLAPQELVIYQLTYADPMVGSRT</sequence>
<dbReference type="AlphaFoldDB" id="W1Q3T1"/>
<dbReference type="InterPro" id="IPR013785">
    <property type="entry name" value="Aldolase_TIM"/>
</dbReference>
<keyword evidence="2" id="KW-1185">Reference proteome</keyword>
<protein>
    <submittedName>
        <fullName evidence="1">Alpha-N-acetylgalactosaminidase</fullName>
    </submittedName>
</protein>
<dbReference type="GeneID" id="84816703"/>
<evidence type="ECO:0000313" key="1">
    <source>
        <dbReference type="EMBL" id="ESK65875.1"/>
    </source>
</evidence>
<dbReference type="RefSeq" id="WP_023391260.1">
    <property type="nucleotide sequence ID" value="NZ_KI535340.1"/>
</dbReference>
<dbReference type="eggNOG" id="COG3345">
    <property type="taxonomic scope" value="Bacteria"/>
</dbReference>
<dbReference type="EMBL" id="ACIN03000004">
    <property type="protein sequence ID" value="ESK65875.1"/>
    <property type="molecule type" value="Genomic_DNA"/>
</dbReference>
<accession>W1Q3T1</accession>
<dbReference type="SUPFAM" id="SSF51445">
    <property type="entry name" value="(Trans)glycosidases"/>
    <property type="match status" value="1"/>
</dbReference>
<dbReference type="Proteomes" id="UP000019050">
    <property type="component" value="Unassembled WGS sequence"/>
</dbReference>
<dbReference type="STRING" id="592010.GCWU000182_000609"/>